<keyword evidence="4 5" id="KW-0472">Membrane</keyword>
<evidence type="ECO:0000256" key="1">
    <source>
        <dbReference type="ARBA" id="ARBA00004141"/>
    </source>
</evidence>
<keyword evidence="3 5" id="KW-1133">Transmembrane helix</keyword>
<accession>A0A1X6WY91</accession>
<dbReference type="GO" id="GO:0016020">
    <property type="term" value="C:membrane"/>
    <property type="evidence" value="ECO:0007669"/>
    <property type="project" value="UniProtKB-SubCell"/>
</dbReference>
<sequence length="311" mass="33080">MDVPLARRTCQTRPMSTAMSTATGTATGTGGTVCSAGPAETARREALVTGEAVLLDLRPASFAMRILSFAIDGLVSLALLVGGIWSLAMLARSASLDEGYLAAGSVLITAFALLGIPVLAETVSGGRSLGRWAVGTRVVRDDGGPVHVRQSILRAVSALFEIWTVSGTLALAIALVDARSRRLGDLLAGTFVLQERLRTPAPTQVEVPGHLTAWARGADVGRLPPTLLQEIRTFLARSSSLHARSRRDLALDLVQRVVPSVSPPPPPGTDPEAFLQAVLAERSRRDEELLRSRRERELELARQVGTLPFSS</sequence>
<dbReference type="PANTHER" id="PTHR38480">
    <property type="entry name" value="SLR0254 PROTEIN"/>
    <property type="match status" value="1"/>
</dbReference>
<evidence type="ECO:0000256" key="3">
    <source>
        <dbReference type="ARBA" id="ARBA00022989"/>
    </source>
</evidence>
<dbReference type="AlphaFoldDB" id="A0A1X6WY91"/>
<keyword evidence="8" id="KW-1185">Reference proteome</keyword>
<evidence type="ECO:0000313" key="8">
    <source>
        <dbReference type="Proteomes" id="UP000195981"/>
    </source>
</evidence>
<protein>
    <submittedName>
        <fullName evidence="7">POSSIBLE CONSERVED MEMBRANE PROTEIN</fullName>
    </submittedName>
</protein>
<evidence type="ECO:0000313" key="7">
    <source>
        <dbReference type="EMBL" id="SLM90747.1"/>
    </source>
</evidence>
<dbReference type="InterPro" id="IPR010432">
    <property type="entry name" value="RDD"/>
</dbReference>
<organism evidence="7 8">
    <name type="scientific">Brachybacterium nesterenkovii</name>
    <dbReference type="NCBI Taxonomy" id="47847"/>
    <lineage>
        <taxon>Bacteria</taxon>
        <taxon>Bacillati</taxon>
        <taxon>Actinomycetota</taxon>
        <taxon>Actinomycetes</taxon>
        <taxon>Micrococcales</taxon>
        <taxon>Dermabacteraceae</taxon>
        <taxon>Brachybacterium</taxon>
    </lineage>
</organism>
<name>A0A1X6WY91_9MICO</name>
<keyword evidence="2 5" id="KW-0812">Transmembrane</keyword>
<feature type="transmembrane region" description="Helical" evidence="5">
    <location>
        <begin position="66"/>
        <end position="88"/>
    </location>
</feature>
<gene>
    <name evidence="7" type="ORF">FM110_05470</name>
</gene>
<evidence type="ECO:0000259" key="6">
    <source>
        <dbReference type="Pfam" id="PF06271"/>
    </source>
</evidence>
<feature type="domain" description="RDD" evidence="6">
    <location>
        <begin position="60"/>
        <end position="189"/>
    </location>
</feature>
<dbReference type="Proteomes" id="UP000195981">
    <property type="component" value="Unassembled WGS sequence"/>
</dbReference>
<dbReference type="Pfam" id="PF06271">
    <property type="entry name" value="RDD"/>
    <property type="match status" value="1"/>
</dbReference>
<proteinExistence type="predicted"/>
<reference evidence="7 8" key="1">
    <citation type="submission" date="2017-02" db="EMBL/GenBank/DDBJ databases">
        <authorList>
            <person name="Peterson S.W."/>
        </authorList>
    </citation>
    <scope>NUCLEOTIDE SEQUENCE [LARGE SCALE GENOMIC DNA]</scope>
    <source>
        <strain evidence="7 8">CIP104813</strain>
    </source>
</reference>
<dbReference type="PANTHER" id="PTHR38480:SF1">
    <property type="entry name" value="SLR0254 PROTEIN"/>
    <property type="match status" value="1"/>
</dbReference>
<comment type="subcellular location">
    <subcellularLocation>
        <location evidence="1">Membrane</location>
        <topology evidence="1">Multi-pass membrane protein</topology>
    </subcellularLocation>
</comment>
<feature type="transmembrane region" description="Helical" evidence="5">
    <location>
        <begin position="100"/>
        <end position="120"/>
    </location>
</feature>
<evidence type="ECO:0000256" key="2">
    <source>
        <dbReference type="ARBA" id="ARBA00022692"/>
    </source>
</evidence>
<dbReference type="EMBL" id="FWFG01000050">
    <property type="protein sequence ID" value="SLM90747.1"/>
    <property type="molecule type" value="Genomic_DNA"/>
</dbReference>
<evidence type="ECO:0000256" key="5">
    <source>
        <dbReference type="SAM" id="Phobius"/>
    </source>
</evidence>
<evidence type="ECO:0000256" key="4">
    <source>
        <dbReference type="ARBA" id="ARBA00023136"/>
    </source>
</evidence>
<feature type="transmembrane region" description="Helical" evidence="5">
    <location>
        <begin position="152"/>
        <end position="176"/>
    </location>
</feature>